<evidence type="ECO:0000256" key="6">
    <source>
        <dbReference type="SAM" id="Phobius"/>
    </source>
</evidence>
<keyword evidence="3 6" id="KW-1133">Transmembrane helix</keyword>
<comment type="subcellular location">
    <subcellularLocation>
        <location evidence="1">Mitochondrion membrane</location>
        <topology evidence="1">Multi-pass membrane protein</topology>
    </subcellularLocation>
</comment>
<keyword evidence="4" id="KW-0496">Mitochondrion</keyword>
<evidence type="ECO:0000256" key="3">
    <source>
        <dbReference type="ARBA" id="ARBA00022989"/>
    </source>
</evidence>
<dbReference type="AlphaFoldDB" id="A0A6P8R6I8"/>
<dbReference type="PANTHER" id="PTHR16296">
    <property type="entry name" value="UNCHARACTERIZED HYPOTHALAMUS PROTEIN HT007"/>
    <property type="match status" value="1"/>
</dbReference>
<evidence type="ECO:0000313" key="9">
    <source>
        <dbReference type="RefSeq" id="XP_033805770.1"/>
    </source>
</evidence>
<feature type="transmembrane region" description="Helical" evidence="6">
    <location>
        <begin position="117"/>
        <end position="137"/>
    </location>
</feature>
<dbReference type="GO" id="GO:0032981">
    <property type="term" value="P:mitochondrial respiratory chain complex I assembly"/>
    <property type="evidence" value="ECO:0007669"/>
    <property type="project" value="TreeGrafter"/>
</dbReference>
<organism evidence="7 8">
    <name type="scientific">Geotrypetes seraphini</name>
    <name type="common">Gaboon caecilian</name>
    <name type="synonym">Caecilia seraphini</name>
    <dbReference type="NCBI Taxonomy" id="260995"/>
    <lineage>
        <taxon>Eukaryota</taxon>
        <taxon>Metazoa</taxon>
        <taxon>Chordata</taxon>
        <taxon>Craniata</taxon>
        <taxon>Vertebrata</taxon>
        <taxon>Euteleostomi</taxon>
        <taxon>Amphibia</taxon>
        <taxon>Gymnophiona</taxon>
        <taxon>Geotrypetes</taxon>
    </lineage>
</organism>
<dbReference type="RefSeq" id="XP_033805770.1">
    <property type="nucleotide sequence ID" value="XM_033949879.1"/>
</dbReference>
<feature type="transmembrane region" description="Helical" evidence="6">
    <location>
        <begin position="79"/>
        <end position="97"/>
    </location>
</feature>
<keyword evidence="2 6" id="KW-0812">Transmembrane</keyword>
<dbReference type="CTD" id="84233"/>
<gene>
    <name evidence="8 9" type="primary">TMEM126A</name>
</gene>
<dbReference type="KEGG" id="gsh:117362839"/>
<evidence type="ECO:0000256" key="2">
    <source>
        <dbReference type="ARBA" id="ARBA00022692"/>
    </source>
</evidence>
<accession>A0A6P8R6I8</accession>
<protein>
    <submittedName>
        <fullName evidence="8 9">Transmembrane protein 126A</fullName>
    </submittedName>
</protein>
<dbReference type="GeneID" id="117362839"/>
<dbReference type="InterPro" id="IPR009801">
    <property type="entry name" value="TMEM126"/>
</dbReference>
<dbReference type="Pfam" id="PF07114">
    <property type="entry name" value="TMEM126"/>
    <property type="match status" value="1"/>
</dbReference>
<evidence type="ECO:0000313" key="8">
    <source>
        <dbReference type="RefSeq" id="XP_033805769.1"/>
    </source>
</evidence>
<reference evidence="8 9" key="1">
    <citation type="submission" date="2025-04" db="UniProtKB">
        <authorList>
            <consortium name="RefSeq"/>
        </authorList>
    </citation>
    <scope>IDENTIFICATION</scope>
</reference>
<feature type="transmembrane region" description="Helical" evidence="6">
    <location>
        <begin position="45"/>
        <end position="67"/>
    </location>
</feature>
<dbReference type="PANTHER" id="PTHR16296:SF2">
    <property type="entry name" value="TRANSMEMBRANE PROTEIN 126A"/>
    <property type="match status" value="1"/>
</dbReference>
<dbReference type="OrthoDB" id="6234762at2759"/>
<evidence type="ECO:0000256" key="1">
    <source>
        <dbReference type="ARBA" id="ARBA00004225"/>
    </source>
</evidence>
<evidence type="ECO:0000313" key="7">
    <source>
        <dbReference type="Proteomes" id="UP000515159"/>
    </source>
</evidence>
<evidence type="ECO:0000256" key="5">
    <source>
        <dbReference type="ARBA" id="ARBA00023136"/>
    </source>
</evidence>
<dbReference type="RefSeq" id="XP_033805769.1">
    <property type="nucleotide sequence ID" value="XM_033949878.1"/>
</dbReference>
<sequence length="213" mass="23480">MEMDRKMVGIAPEYSPEGQLQISKSEIITLLTERFMQLPEHERKLFSYGSLYLGFNGAFSGLIANSLFRRILNVTQGRIVSSLPMAVLPFLTTVAAYNSFVCQPLLSGDLNCSTCTVVRGALIGSVIGGLYPILLAIPINGGLAARYNTNPLPSKENIVRFWITISQPVLRKMAFVLLLQAAFGCYISSRHYGIYVKMLQLPPAGSDIEELKN</sequence>
<keyword evidence="7" id="KW-1185">Reference proteome</keyword>
<dbReference type="GO" id="GO:0031966">
    <property type="term" value="C:mitochondrial membrane"/>
    <property type="evidence" value="ECO:0007669"/>
    <property type="project" value="UniProtKB-SubCell"/>
</dbReference>
<name>A0A6P8R6I8_GEOSA</name>
<proteinExistence type="predicted"/>
<keyword evidence="5 6" id="KW-0472">Membrane</keyword>
<evidence type="ECO:0000256" key="4">
    <source>
        <dbReference type="ARBA" id="ARBA00023128"/>
    </source>
</evidence>
<dbReference type="Proteomes" id="UP000515159">
    <property type="component" value="Chromosome 6"/>
</dbReference>